<accession>A0AAW0HN55</accession>
<dbReference type="EMBL" id="JBBHLL010000410">
    <property type="protein sequence ID" value="KAK7803602.1"/>
    <property type="molecule type" value="Genomic_DNA"/>
</dbReference>
<evidence type="ECO:0000256" key="5">
    <source>
        <dbReference type="ARBA" id="ARBA00023015"/>
    </source>
</evidence>
<sequence length="146" mass="16279">MAGNNAKSASRRVEKEMVAYSYSGAPHYPKRGRAASAQDSRQLLFVKRAFCESSAQLTATLMLSKSAFHWGQHICWSPEERPRLSTDGPFTLGRHGLASSFAWFGFLQTAWTNSMKVMFKCLWKNCGKVLNTAAGIQKHIRAIHLG</sequence>
<dbReference type="InterPro" id="IPR052253">
    <property type="entry name" value="CR1/CR2-DNA-binding_regulator"/>
</dbReference>
<dbReference type="GO" id="GO:0006357">
    <property type="term" value="P:regulation of transcription by RNA polymerase II"/>
    <property type="evidence" value="ECO:0007669"/>
    <property type="project" value="TreeGrafter"/>
</dbReference>
<evidence type="ECO:0000313" key="12">
    <source>
        <dbReference type="Proteomes" id="UP001488838"/>
    </source>
</evidence>
<protein>
    <recommendedName>
        <fullName evidence="10">C2H2-type domain-containing protein</fullName>
    </recommendedName>
</protein>
<dbReference type="GO" id="GO:0003700">
    <property type="term" value="F:DNA-binding transcription factor activity"/>
    <property type="evidence" value="ECO:0007669"/>
    <property type="project" value="TreeGrafter"/>
</dbReference>
<comment type="subcellular location">
    <subcellularLocation>
        <location evidence="1">Nucleus</location>
    </subcellularLocation>
</comment>
<keyword evidence="12" id="KW-1185">Reference proteome</keyword>
<dbReference type="PANTHER" id="PTHR13006">
    <property type="entry name" value="PAPILLOMAVIRUS REGULATORY FACTOR PRF-1"/>
    <property type="match status" value="1"/>
</dbReference>
<keyword evidence="4" id="KW-0862">Zinc</keyword>
<comment type="caution">
    <text evidence="11">The sequence shown here is derived from an EMBL/GenBank/DDBJ whole genome shotgun (WGS) entry which is preliminary data.</text>
</comment>
<evidence type="ECO:0000256" key="6">
    <source>
        <dbReference type="ARBA" id="ARBA00023125"/>
    </source>
</evidence>
<dbReference type="AlphaFoldDB" id="A0AAW0HN55"/>
<keyword evidence="5" id="KW-0805">Transcription regulation</keyword>
<dbReference type="Proteomes" id="UP001488838">
    <property type="component" value="Unassembled WGS sequence"/>
</dbReference>
<evidence type="ECO:0000256" key="1">
    <source>
        <dbReference type="ARBA" id="ARBA00004123"/>
    </source>
</evidence>
<feature type="domain" description="C2H2-type" evidence="10">
    <location>
        <begin position="119"/>
        <end position="146"/>
    </location>
</feature>
<dbReference type="GO" id="GO:0005634">
    <property type="term" value="C:nucleus"/>
    <property type="evidence" value="ECO:0007669"/>
    <property type="project" value="UniProtKB-SubCell"/>
</dbReference>
<keyword evidence="7" id="KW-0804">Transcription</keyword>
<dbReference type="PROSITE" id="PS50157">
    <property type="entry name" value="ZINC_FINGER_C2H2_2"/>
    <property type="match status" value="1"/>
</dbReference>
<dbReference type="GO" id="GO:0000978">
    <property type="term" value="F:RNA polymerase II cis-regulatory region sequence-specific DNA binding"/>
    <property type="evidence" value="ECO:0007669"/>
    <property type="project" value="TreeGrafter"/>
</dbReference>
<evidence type="ECO:0000256" key="9">
    <source>
        <dbReference type="PROSITE-ProRule" id="PRU00042"/>
    </source>
</evidence>
<dbReference type="InterPro" id="IPR013087">
    <property type="entry name" value="Znf_C2H2_type"/>
</dbReference>
<keyword evidence="3 9" id="KW-0863">Zinc-finger</keyword>
<name>A0AAW0HN55_MYOGA</name>
<organism evidence="11 12">
    <name type="scientific">Myodes glareolus</name>
    <name type="common">Bank vole</name>
    <name type="synonym">Clethrionomys glareolus</name>
    <dbReference type="NCBI Taxonomy" id="447135"/>
    <lineage>
        <taxon>Eukaryota</taxon>
        <taxon>Metazoa</taxon>
        <taxon>Chordata</taxon>
        <taxon>Craniata</taxon>
        <taxon>Vertebrata</taxon>
        <taxon>Euteleostomi</taxon>
        <taxon>Mammalia</taxon>
        <taxon>Eutheria</taxon>
        <taxon>Euarchontoglires</taxon>
        <taxon>Glires</taxon>
        <taxon>Rodentia</taxon>
        <taxon>Myomorpha</taxon>
        <taxon>Muroidea</taxon>
        <taxon>Cricetidae</taxon>
        <taxon>Arvicolinae</taxon>
        <taxon>Myodes</taxon>
    </lineage>
</organism>
<proteinExistence type="predicted"/>
<evidence type="ECO:0000313" key="11">
    <source>
        <dbReference type="EMBL" id="KAK7803602.1"/>
    </source>
</evidence>
<evidence type="ECO:0000256" key="7">
    <source>
        <dbReference type="ARBA" id="ARBA00023163"/>
    </source>
</evidence>
<keyword evidence="6" id="KW-0238">DNA-binding</keyword>
<dbReference type="GO" id="GO:0008270">
    <property type="term" value="F:zinc ion binding"/>
    <property type="evidence" value="ECO:0007669"/>
    <property type="project" value="UniProtKB-KW"/>
</dbReference>
<dbReference type="PANTHER" id="PTHR13006:SF7">
    <property type="entry name" value="ZINC FINGER PROTEIN 704"/>
    <property type="match status" value="1"/>
</dbReference>
<dbReference type="PROSITE" id="PS00028">
    <property type="entry name" value="ZINC_FINGER_C2H2_1"/>
    <property type="match status" value="1"/>
</dbReference>
<evidence type="ECO:0000256" key="3">
    <source>
        <dbReference type="ARBA" id="ARBA00022771"/>
    </source>
</evidence>
<gene>
    <name evidence="11" type="ORF">U0070_014286</name>
</gene>
<reference evidence="11 12" key="1">
    <citation type="journal article" date="2023" name="bioRxiv">
        <title>Conserved and derived expression patterns and positive selection on dental genes reveal complex evolutionary context of ever-growing rodent molars.</title>
        <authorList>
            <person name="Calamari Z.T."/>
            <person name="Song A."/>
            <person name="Cohen E."/>
            <person name="Akter M."/>
            <person name="Roy R.D."/>
            <person name="Hallikas O."/>
            <person name="Christensen M.M."/>
            <person name="Li P."/>
            <person name="Marangoni P."/>
            <person name="Jernvall J."/>
            <person name="Klein O.D."/>
        </authorList>
    </citation>
    <scope>NUCLEOTIDE SEQUENCE [LARGE SCALE GENOMIC DNA]</scope>
    <source>
        <strain evidence="11">V071</strain>
    </source>
</reference>
<evidence type="ECO:0000259" key="10">
    <source>
        <dbReference type="PROSITE" id="PS50157"/>
    </source>
</evidence>
<evidence type="ECO:0000256" key="2">
    <source>
        <dbReference type="ARBA" id="ARBA00022723"/>
    </source>
</evidence>
<keyword evidence="2" id="KW-0479">Metal-binding</keyword>
<evidence type="ECO:0000256" key="8">
    <source>
        <dbReference type="ARBA" id="ARBA00023242"/>
    </source>
</evidence>
<evidence type="ECO:0000256" key="4">
    <source>
        <dbReference type="ARBA" id="ARBA00022833"/>
    </source>
</evidence>
<keyword evidence="8" id="KW-0539">Nucleus</keyword>